<gene>
    <name evidence="4" type="ORF">BJY22_002837</name>
</gene>
<proteinExistence type="inferred from homology"/>
<dbReference type="PRINTS" id="PR00080">
    <property type="entry name" value="SDRFAMILY"/>
</dbReference>
<dbReference type="RefSeq" id="WP_167206985.1">
    <property type="nucleotide sequence ID" value="NZ_JAASRO010000001.1"/>
</dbReference>
<feature type="domain" description="Ketoreductase" evidence="3">
    <location>
        <begin position="7"/>
        <end position="186"/>
    </location>
</feature>
<evidence type="ECO:0000259" key="3">
    <source>
        <dbReference type="SMART" id="SM00822"/>
    </source>
</evidence>
<accession>A0A7X5V9J0</accession>
<dbReference type="Gene3D" id="3.40.50.720">
    <property type="entry name" value="NAD(P)-binding Rossmann-like Domain"/>
    <property type="match status" value="1"/>
</dbReference>
<dbReference type="InterPro" id="IPR036291">
    <property type="entry name" value="NAD(P)-bd_dom_sf"/>
</dbReference>
<comment type="similarity">
    <text evidence="1">Belongs to the short-chain dehydrogenases/reductases (SDR) family.</text>
</comment>
<dbReference type="SUPFAM" id="SSF51735">
    <property type="entry name" value="NAD(P)-binding Rossmann-fold domains"/>
    <property type="match status" value="1"/>
</dbReference>
<sequence>MTDLHGKTALVTGSAGGIGRAIALRYASLGARVIVNYAHGKEAALATVEDIRALGAEAIAVQADVSDLNALEDLFQQAVAAFGKLDIVVANAGVEIVDQLISEVTEEQFDRLFAVNAKGTFFTLQKAARYIADHGRIINIGSSTTAMVQPGVGLYGSSKMAARYAVEVLALEVGARGVTVNSIIPTAIEGAGVFTEVPEDHPLRALLKSGRPLEGRFGTVDDVADAAEYFAGPLARWISGQHLLVSGGAPA</sequence>
<evidence type="ECO:0000256" key="1">
    <source>
        <dbReference type="ARBA" id="ARBA00006484"/>
    </source>
</evidence>
<name>A0A7X5V9J0_9ACTN</name>
<dbReference type="AlphaFoldDB" id="A0A7X5V9J0"/>
<dbReference type="PANTHER" id="PTHR43639:SF1">
    <property type="entry name" value="SHORT-CHAIN DEHYDROGENASE_REDUCTASE FAMILY PROTEIN"/>
    <property type="match status" value="1"/>
</dbReference>
<keyword evidence="2 4" id="KW-0560">Oxidoreductase</keyword>
<dbReference type="PRINTS" id="PR00081">
    <property type="entry name" value="GDHRDH"/>
</dbReference>
<evidence type="ECO:0000313" key="5">
    <source>
        <dbReference type="Proteomes" id="UP000555407"/>
    </source>
</evidence>
<organism evidence="4 5">
    <name type="scientific">Kribbella shirazensis</name>
    <dbReference type="NCBI Taxonomy" id="1105143"/>
    <lineage>
        <taxon>Bacteria</taxon>
        <taxon>Bacillati</taxon>
        <taxon>Actinomycetota</taxon>
        <taxon>Actinomycetes</taxon>
        <taxon>Propionibacteriales</taxon>
        <taxon>Kribbellaceae</taxon>
        <taxon>Kribbella</taxon>
    </lineage>
</organism>
<protein>
    <submittedName>
        <fullName evidence="4">3-oxoacyl-[acyl-carrier protein] reductase</fullName>
        <ecNumber evidence="4">1.1.1.100</ecNumber>
    </submittedName>
</protein>
<dbReference type="PANTHER" id="PTHR43639">
    <property type="entry name" value="OXIDOREDUCTASE, SHORT-CHAIN DEHYDROGENASE/REDUCTASE FAMILY (AFU_ORTHOLOGUE AFUA_5G02870)"/>
    <property type="match status" value="1"/>
</dbReference>
<dbReference type="EC" id="1.1.1.100" evidence="4"/>
<evidence type="ECO:0000256" key="2">
    <source>
        <dbReference type="ARBA" id="ARBA00023002"/>
    </source>
</evidence>
<evidence type="ECO:0000313" key="4">
    <source>
        <dbReference type="EMBL" id="NIK57120.1"/>
    </source>
</evidence>
<comment type="caution">
    <text evidence="4">The sequence shown here is derived from an EMBL/GenBank/DDBJ whole genome shotgun (WGS) entry which is preliminary data.</text>
</comment>
<dbReference type="InterPro" id="IPR002347">
    <property type="entry name" value="SDR_fam"/>
</dbReference>
<keyword evidence="5" id="KW-1185">Reference proteome</keyword>
<reference evidence="4 5" key="1">
    <citation type="submission" date="2020-03" db="EMBL/GenBank/DDBJ databases">
        <title>Sequencing the genomes of 1000 actinobacteria strains.</title>
        <authorList>
            <person name="Klenk H.-P."/>
        </authorList>
    </citation>
    <scope>NUCLEOTIDE SEQUENCE [LARGE SCALE GENOMIC DNA]</scope>
    <source>
        <strain evidence="4 5">DSM 45490</strain>
    </source>
</reference>
<dbReference type="SMART" id="SM00822">
    <property type="entry name" value="PKS_KR"/>
    <property type="match status" value="1"/>
</dbReference>
<dbReference type="GO" id="GO:0004316">
    <property type="term" value="F:3-oxoacyl-[acyl-carrier-protein] reductase (NADPH) activity"/>
    <property type="evidence" value="ECO:0007669"/>
    <property type="project" value="UniProtKB-EC"/>
</dbReference>
<dbReference type="Proteomes" id="UP000555407">
    <property type="component" value="Unassembled WGS sequence"/>
</dbReference>
<dbReference type="FunFam" id="3.40.50.720:FF:000084">
    <property type="entry name" value="Short-chain dehydrogenase reductase"/>
    <property type="match status" value="1"/>
</dbReference>
<dbReference type="Pfam" id="PF13561">
    <property type="entry name" value="adh_short_C2"/>
    <property type="match status" value="1"/>
</dbReference>
<dbReference type="EMBL" id="JAASRO010000001">
    <property type="protein sequence ID" value="NIK57120.1"/>
    <property type="molecule type" value="Genomic_DNA"/>
</dbReference>
<dbReference type="InterPro" id="IPR057326">
    <property type="entry name" value="KR_dom"/>
</dbReference>